<organism evidence="1 2">
    <name type="scientific">Trichonephila clavipes</name>
    <name type="common">Golden silk orbweaver</name>
    <name type="synonym">Nephila clavipes</name>
    <dbReference type="NCBI Taxonomy" id="2585209"/>
    <lineage>
        <taxon>Eukaryota</taxon>
        <taxon>Metazoa</taxon>
        <taxon>Ecdysozoa</taxon>
        <taxon>Arthropoda</taxon>
        <taxon>Chelicerata</taxon>
        <taxon>Arachnida</taxon>
        <taxon>Araneae</taxon>
        <taxon>Araneomorphae</taxon>
        <taxon>Entelegynae</taxon>
        <taxon>Araneoidea</taxon>
        <taxon>Nephilidae</taxon>
        <taxon>Trichonephila</taxon>
    </lineage>
</organism>
<reference evidence="1" key="1">
    <citation type="submission" date="2020-08" db="EMBL/GenBank/DDBJ databases">
        <title>Multicomponent nature underlies the extraordinary mechanical properties of spider dragline silk.</title>
        <authorList>
            <person name="Kono N."/>
            <person name="Nakamura H."/>
            <person name="Mori M."/>
            <person name="Yoshida Y."/>
            <person name="Ohtoshi R."/>
            <person name="Malay A.D."/>
            <person name="Moran D.A.P."/>
            <person name="Tomita M."/>
            <person name="Numata K."/>
            <person name="Arakawa K."/>
        </authorList>
    </citation>
    <scope>NUCLEOTIDE SEQUENCE</scope>
</reference>
<proteinExistence type="predicted"/>
<evidence type="ECO:0000313" key="1">
    <source>
        <dbReference type="EMBL" id="GFY05757.1"/>
    </source>
</evidence>
<accession>A0A8X6SAG6</accession>
<sequence>MREDCLEKGLFASRSVLRTGKSVKNVRDHRDWSMDQWVTVPFIDESLFSRTSDSRRTFIWREAGTRYMPSNVQEIDHYGSGASMVWAGIKLDGRTHLHVFERGNSDYERYQDKVL</sequence>
<dbReference type="Proteomes" id="UP000887159">
    <property type="component" value="Unassembled WGS sequence"/>
</dbReference>
<dbReference type="AlphaFoldDB" id="A0A8X6SAG6"/>
<dbReference type="InterPro" id="IPR036397">
    <property type="entry name" value="RNaseH_sf"/>
</dbReference>
<dbReference type="GO" id="GO:0003676">
    <property type="term" value="F:nucleic acid binding"/>
    <property type="evidence" value="ECO:0007669"/>
    <property type="project" value="InterPro"/>
</dbReference>
<gene>
    <name evidence="1" type="primary">TCB2_321</name>
    <name evidence="1" type="ORF">TNCV_4404241</name>
</gene>
<keyword evidence="2" id="KW-1185">Reference proteome</keyword>
<evidence type="ECO:0000313" key="2">
    <source>
        <dbReference type="Proteomes" id="UP000887159"/>
    </source>
</evidence>
<protein>
    <submittedName>
        <fullName evidence="1">Transposable element Tcb2 transposase</fullName>
    </submittedName>
</protein>
<dbReference type="Gene3D" id="3.30.420.10">
    <property type="entry name" value="Ribonuclease H-like superfamily/Ribonuclease H"/>
    <property type="match status" value="1"/>
</dbReference>
<comment type="caution">
    <text evidence="1">The sequence shown here is derived from an EMBL/GenBank/DDBJ whole genome shotgun (WGS) entry which is preliminary data.</text>
</comment>
<dbReference type="EMBL" id="BMAU01021255">
    <property type="protein sequence ID" value="GFY05757.1"/>
    <property type="molecule type" value="Genomic_DNA"/>
</dbReference>
<name>A0A8X6SAG6_TRICX</name>